<evidence type="ECO:0000259" key="2">
    <source>
        <dbReference type="PROSITE" id="PS50940"/>
    </source>
</evidence>
<dbReference type="PaxDb" id="7159-AAEL009598-PA"/>
<dbReference type="SMART" id="SM00494">
    <property type="entry name" value="ChtBD2"/>
    <property type="match status" value="2"/>
</dbReference>
<feature type="domain" description="Chitin-binding type-2" evidence="2">
    <location>
        <begin position="104"/>
        <end position="144"/>
    </location>
</feature>
<dbReference type="Pfam" id="PF01607">
    <property type="entry name" value="CBM_14"/>
    <property type="match status" value="2"/>
</dbReference>
<sequence>MKAVVVVFALLAVACVLAGPGKGKTDRCHGKKDGTRFVDTKDCHKYVQCTGGKEKSMSCSHSQNFDAESLKCMTKSTAKCYSADETDVPTEAPTPTCNTPFSADCTKYWACEDGEPALKDCLEGYFYYEPLHSCLPGDVQSCELYSLNTA</sequence>
<dbReference type="GO" id="GO:0005576">
    <property type="term" value="C:extracellular region"/>
    <property type="evidence" value="ECO:0007669"/>
    <property type="project" value="InterPro"/>
</dbReference>
<feature type="signal peptide" evidence="1">
    <location>
        <begin position="1"/>
        <end position="18"/>
    </location>
</feature>
<reference evidence="3" key="3">
    <citation type="submission" date="2012-09" db="EMBL/GenBank/DDBJ databases">
        <authorList>
            <consortium name="VectorBase"/>
        </authorList>
    </citation>
    <scope>NUCLEOTIDE SEQUENCE</scope>
    <source>
        <strain evidence="3">Liverpool</strain>
    </source>
</reference>
<evidence type="ECO:0000313" key="4">
    <source>
        <dbReference type="Proteomes" id="UP000682892"/>
    </source>
</evidence>
<protein>
    <submittedName>
        <fullName evidence="3">AAEL009598-PA</fullName>
    </submittedName>
</protein>
<organism evidence="3 4">
    <name type="scientific">Aedes aegypti</name>
    <name type="common">Yellowfever mosquito</name>
    <name type="synonym">Culex aegypti</name>
    <dbReference type="NCBI Taxonomy" id="7159"/>
    <lineage>
        <taxon>Eukaryota</taxon>
        <taxon>Metazoa</taxon>
        <taxon>Ecdysozoa</taxon>
        <taxon>Arthropoda</taxon>
        <taxon>Hexapoda</taxon>
        <taxon>Insecta</taxon>
        <taxon>Pterygota</taxon>
        <taxon>Neoptera</taxon>
        <taxon>Endopterygota</taxon>
        <taxon>Diptera</taxon>
        <taxon>Nematocera</taxon>
        <taxon>Culicoidea</taxon>
        <taxon>Culicidae</taxon>
        <taxon>Culicinae</taxon>
        <taxon>Aedini</taxon>
        <taxon>Aedes</taxon>
        <taxon>Stegomyia</taxon>
    </lineage>
</organism>
<dbReference type="SUPFAM" id="SSF57625">
    <property type="entry name" value="Invertebrate chitin-binding proteins"/>
    <property type="match status" value="2"/>
</dbReference>
<gene>
    <name evidence="3" type="ORF">AaeL_AAEL009598</name>
</gene>
<dbReference type="HOGENOM" id="CLU_1697263_0_0_1"/>
<dbReference type="OMA" id="WACEDGE"/>
<dbReference type="Proteomes" id="UP000682892">
    <property type="component" value="Chromosome 2"/>
</dbReference>
<dbReference type="PROSITE" id="PS50940">
    <property type="entry name" value="CHIT_BIND_II"/>
    <property type="match status" value="2"/>
</dbReference>
<reference evidence="3" key="2">
    <citation type="journal article" date="2007" name="Science">
        <title>Genome sequence of Aedes aegypti, a major arbovirus vector.</title>
        <authorList>
            <person name="Nene V."/>
            <person name="Wortman J.R."/>
            <person name="Lawson D."/>
            <person name="Haas B."/>
            <person name="Kodira C."/>
            <person name="Tu Z.J."/>
            <person name="Loftus B."/>
            <person name="Xi Z."/>
            <person name="Megy K."/>
            <person name="Grabherr M."/>
            <person name="Ren Q."/>
            <person name="Zdobnov E.M."/>
            <person name="Lobo N.F."/>
            <person name="Campbell K.S."/>
            <person name="Brown S.E."/>
            <person name="Bonaldo M.F."/>
            <person name="Zhu J."/>
            <person name="Sinkins S.P."/>
            <person name="Hogenkamp D.G."/>
            <person name="Amedeo P."/>
            <person name="Arensburger P."/>
            <person name="Atkinson P.W."/>
            <person name="Bidwell S."/>
            <person name="Biedler J."/>
            <person name="Birney E."/>
            <person name="Bruggner R.V."/>
            <person name="Costas J."/>
            <person name="Coy M.R."/>
            <person name="Crabtree J."/>
            <person name="Crawford M."/>
            <person name="Debruyn B."/>
            <person name="Decaprio D."/>
            <person name="Eiglmeier K."/>
            <person name="Eisenstadt E."/>
            <person name="El-Dorry H."/>
            <person name="Gelbart W.M."/>
            <person name="Gomes S.L."/>
            <person name="Hammond M."/>
            <person name="Hannick L.I."/>
            <person name="Hogan J.R."/>
            <person name="Holmes M.H."/>
            <person name="Jaffe D."/>
            <person name="Johnston J.S."/>
            <person name="Kennedy R.C."/>
            <person name="Koo H."/>
            <person name="Kravitz S."/>
            <person name="Kriventseva E.V."/>
            <person name="Kulp D."/>
            <person name="Labutti K."/>
            <person name="Lee E."/>
            <person name="Li S."/>
            <person name="Lovin D.D."/>
            <person name="Mao C."/>
            <person name="Mauceli E."/>
            <person name="Menck C.F."/>
            <person name="Miller J.R."/>
            <person name="Montgomery P."/>
            <person name="Mori A."/>
            <person name="Nascimento A.L."/>
            <person name="Naveira H.F."/>
            <person name="Nusbaum C."/>
            <person name="O'leary S."/>
            <person name="Orvis J."/>
            <person name="Pertea M."/>
            <person name="Quesneville H."/>
            <person name="Reidenbach K.R."/>
            <person name="Rogers Y.H."/>
            <person name="Roth C.W."/>
            <person name="Schneider J.R."/>
            <person name="Schatz M."/>
            <person name="Shumway M."/>
            <person name="Stanke M."/>
            <person name="Stinson E.O."/>
            <person name="Tubio J.M."/>
            <person name="Vanzee J.P."/>
            <person name="Verjovski-Almeida S."/>
            <person name="Werner D."/>
            <person name="White O."/>
            <person name="Wyder S."/>
            <person name="Zeng Q."/>
            <person name="Zhao Q."/>
            <person name="Zhao Y."/>
            <person name="Hill C.A."/>
            <person name="Raikhel A.S."/>
            <person name="Soares M.B."/>
            <person name="Knudson D.L."/>
            <person name="Lee N.H."/>
            <person name="Galagan J."/>
            <person name="Salzberg S.L."/>
            <person name="Paulsen I.T."/>
            <person name="Dimopoulos G."/>
            <person name="Collins F.H."/>
            <person name="Birren B."/>
            <person name="Fraser-Liggett C.M."/>
            <person name="Severson D.W."/>
        </authorList>
    </citation>
    <scope>NUCLEOTIDE SEQUENCE [LARGE SCALE GENOMIC DNA]</scope>
    <source>
        <strain evidence="3">Liverpool</strain>
    </source>
</reference>
<feature type="chain" id="PRO_5014307412" evidence="1">
    <location>
        <begin position="19"/>
        <end position="150"/>
    </location>
</feature>
<feature type="domain" description="Chitin-binding type-2" evidence="2">
    <location>
        <begin position="25"/>
        <end position="82"/>
    </location>
</feature>
<dbReference type="PhylomeDB" id="Q16VE4"/>
<dbReference type="InterPro" id="IPR036508">
    <property type="entry name" value="Chitin-bd_dom_sf"/>
</dbReference>
<keyword evidence="1" id="KW-0732">Signal</keyword>
<dbReference type="InterPro" id="IPR002557">
    <property type="entry name" value="Chitin-bd_dom"/>
</dbReference>
<dbReference type="EMBL" id="CH477596">
    <property type="protein sequence ID" value="EAT38526.1"/>
    <property type="molecule type" value="Genomic_DNA"/>
</dbReference>
<dbReference type="GO" id="GO:0008061">
    <property type="term" value="F:chitin binding"/>
    <property type="evidence" value="ECO:0007669"/>
    <property type="project" value="InterPro"/>
</dbReference>
<dbReference type="Gene3D" id="2.170.140.10">
    <property type="entry name" value="Chitin binding domain"/>
    <property type="match status" value="2"/>
</dbReference>
<reference evidence="3" key="1">
    <citation type="submission" date="2005-10" db="EMBL/GenBank/DDBJ databases">
        <authorList>
            <person name="Loftus B.J."/>
            <person name="Nene V.M."/>
            <person name="Hannick L.I."/>
            <person name="Bidwell S."/>
            <person name="Haas B."/>
            <person name="Amedeo P."/>
            <person name="Orvis J."/>
            <person name="Wortman J.R."/>
            <person name="White O.R."/>
            <person name="Salzberg S."/>
            <person name="Shumway M."/>
            <person name="Koo H."/>
            <person name="Zhao Y."/>
            <person name="Holmes M."/>
            <person name="Miller J."/>
            <person name="Schatz M."/>
            <person name="Pop M."/>
            <person name="Pai G."/>
            <person name="Utterback T."/>
            <person name="Rogers Y.-H."/>
            <person name="Kravitz S."/>
            <person name="Fraser C.M."/>
        </authorList>
    </citation>
    <scope>NUCLEOTIDE SEQUENCE</scope>
    <source>
        <strain evidence="3">Liverpool</strain>
    </source>
</reference>
<dbReference type="AlphaFoldDB" id="Q16VE4"/>
<evidence type="ECO:0000313" key="3">
    <source>
        <dbReference type="EMBL" id="EAT38526.1"/>
    </source>
</evidence>
<dbReference type="eggNOG" id="ENOG502TBWW">
    <property type="taxonomic scope" value="Eukaryota"/>
</dbReference>
<proteinExistence type="predicted"/>
<accession>Q16VE4</accession>
<evidence type="ECO:0000256" key="1">
    <source>
        <dbReference type="SAM" id="SignalP"/>
    </source>
</evidence>
<dbReference type="PROSITE" id="PS51257">
    <property type="entry name" value="PROKAR_LIPOPROTEIN"/>
    <property type="match status" value="1"/>
</dbReference>
<name>Q16VE4_AEDAE</name>